<evidence type="ECO:0000313" key="2">
    <source>
        <dbReference type="Proteomes" id="UP000593898"/>
    </source>
</evidence>
<evidence type="ECO:0000313" key="1">
    <source>
        <dbReference type="EMBL" id="QOR59826.1"/>
    </source>
</evidence>
<organism evidence="1 2">
    <name type="scientific">uncultured phage cr271_1</name>
    <dbReference type="NCBI Taxonomy" id="2772078"/>
    <lineage>
        <taxon>Viruses</taxon>
        <taxon>Duplodnaviria</taxon>
        <taxon>Heunggongvirae</taxon>
        <taxon>Uroviricota</taxon>
        <taxon>Caudoviricetes</taxon>
        <taxon>Crassvirales</taxon>
        <taxon>Intestiviridae</taxon>
        <taxon>Obtuvirinae</taxon>
        <taxon>Hacihdavirus</taxon>
        <taxon>Hacihdavirus animalis</taxon>
    </lineage>
</organism>
<sequence>MADTYKFPGGGYDVIVFKKQDVLDCIDKNILDKDVALAFIEQLEVDAANFLKEGRWTGIPFIGNIRIPKLRQLEESPEQQALIAEAKKNLDADKYILFRTQLGKENSKHIKQERYYRYITSIAISHNRRLYKKLCEEKGEYFARIYLYASYNITSLDNEYIILDNDE</sequence>
<dbReference type="Proteomes" id="UP000593898">
    <property type="component" value="Segment"/>
</dbReference>
<protein>
    <submittedName>
        <fullName evidence="1">Uncharacterized protein</fullName>
    </submittedName>
</protein>
<dbReference type="KEGG" id="vg:65130442"/>
<dbReference type="GeneID" id="65130442"/>
<keyword evidence="2" id="KW-1185">Reference proteome</keyword>
<dbReference type="EMBL" id="MT774394">
    <property type="protein sequence ID" value="QOR59826.1"/>
    <property type="molecule type" value="Genomic_DNA"/>
</dbReference>
<accession>A0A7M1RZW9</accession>
<proteinExistence type="predicted"/>
<dbReference type="RefSeq" id="YP_010111984.1">
    <property type="nucleotide sequence ID" value="NC_055887.1"/>
</dbReference>
<reference evidence="1 2" key="1">
    <citation type="submission" date="2020-07" db="EMBL/GenBank/DDBJ databases">
        <title>Taxonomic proposal: Crassvirales, a new order of highly abundant and diverse bacterial viruses.</title>
        <authorList>
            <person name="Shkoporov A.N."/>
            <person name="Stockdale S.R."/>
            <person name="Guerin E."/>
            <person name="Ross R.P."/>
            <person name="Hill C."/>
        </authorList>
    </citation>
    <scope>NUCLEOTIDE SEQUENCE [LARGE SCALE GENOMIC DNA]</scope>
</reference>
<name>A0A7M1RZW9_9CAUD</name>